<dbReference type="EMBL" id="CAKOGL010000019">
    <property type="protein sequence ID" value="CAH2098212.1"/>
    <property type="molecule type" value="Genomic_DNA"/>
</dbReference>
<protein>
    <recommendedName>
        <fullName evidence="3">Endonuclease-reverse transcriptase</fullName>
    </recommendedName>
</protein>
<evidence type="ECO:0000313" key="1">
    <source>
        <dbReference type="EMBL" id="CAH2098212.1"/>
    </source>
</evidence>
<dbReference type="PROSITE" id="PS51257">
    <property type="entry name" value="PROKAR_LIPOPROTEIN"/>
    <property type="match status" value="1"/>
</dbReference>
<comment type="caution">
    <text evidence="1">The sequence shown here is derived from an EMBL/GenBank/DDBJ whole genome shotgun (WGS) entry which is preliminary data.</text>
</comment>
<dbReference type="AlphaFoldDB" id="A0AAU9UK23"/>
<dbReference type="Proteomes" id="UP001153954">
    <property type="component" value="Unassembled WGS sequence"/>
</dbReference>
<evidence type="ECO:0000313" key="2">
    <source>
        <dbReference type="Proteomes" id="UP001153954"/>
    </source>
</evidence>
<keyword evidence="2" id="KW-1185">Reference proteome</keyword>
<organism evidence="1 2">
    <name type="scientific">Euphydryas editha</name>
    <name type="common">Edith's checkerspot</name>
    <dbReference type="NCBI Taxonomy" id="104508"/>
    <lineage>
        <taxon>Eukaryota</taxon>
        <taxon>Metazoa</taxon>
        <taxon>Ecdysozoa</taxon>
        <taxon>Arthropoda</taxon>
        <taxon>Hexapoda</taxon>
        <taxon>Insecta</taxon>
        <taxon>Pterygota</taxon>
        <taxon>Neoptera</taxon>
        <taxon>Endopterygota</taxon>
        <taxon>Lepidoptera</taxon>
        <taxon>Glossata</taxon>
        <taxon>Ditrysia</taxon>
        <taxon>Papilionoidea</taxon>
        <taxon>Nymphalidae</taxon>
        <taxon>Nymphalinae</taxon>
        <taxon>Euphydryas</taxon>
    </lineage>
</organism>
<evidence type="ECO:0008006" key="3">
    <source>
        <dbReference type="Google" id="ProtNLM"/>
    </source>
</evidence>
<accession>A0AAU9UK23</accession>
<name>A0AAU9UK23_EUPED</name>
<reference evidence="1" key="1">
    <citation type="submission" date="2022-03" db="EMBL/GenBank/DDBJ databases">
        <authorList>
            <person name="Tunstrom K."/>
        </authorList>
    </citation>
    <scope>NUCLEOTIDE SEQUENCE</scope>
</reference>
<dbReference type="PANTHER" id="PTHR47027">
    <property type="entry name" value="REVERSE TRANSCRIPTASE DOMAIN-CONTAINING PROTEIN"/>
    <property type="match status" value="1"/>
</dbReference>
<dbReference type="PANTHER" id="PTHR47027:SF20">
    <property type="entry name" value="REVERSE TRANSCRIPTASE-LIKE PROTEIN WITH RNA-DIRECTED DNA POLYMERASE DOMAIN"/>
    <property type="match status" value="1"/>
</dbReference>
<sequence length="160" mass="19053">MKEIFKGSLPIKLKTKAMNICLAPTLTYGCQTWTLKKTHLNKIRTCQRALERSYMNIKLKDRINNITIRKKSKAMDIVRRIMTLKWRWAGHILRVTETRWLQSIIDWYPRDKKRRRGRPYKRWSDDLIEVAGILWTRLARDRACWSGLEEAFTAIGGPYD</sequence>
<proteinExistence type="predicted"/>
<gene>
    <name evidence="1" type="ORF">EEDITHA_LOCUS13351</name>
</gene>